<dbReference type="PROSITE" id="PS51355">
    <property type="entry name" value="GLUTATHIONE_PEROXID_3"/>
    <property type="match status" value="1"/>
</dbReference>
<evidence type="ECO:0000256" key="4">
    <source>
        <dbReference type="RuleBase" id="RU000499"/>
    </source>
</evidence>
<comment type="caution">
    <text evidence="5">The sequence shown here is derived from an EMBL/GenBank/DDBJ whole genome shotgun (WGS) entry which is preliminary data.</text>
</comment>
<evidence type="ECO:0000256" key="2">
    <source>
        <dbReference type="ARBA" id="ARBA00022559"/>
    </source>
</evidence>
<dbReference type="CDD" id="cd00340">
    <property type="entry name" value="GSH_Peroxidase"/>
    <property type="match status" value="1"/>
</dbReference>
<dbReference type="PIRSF" id="PIRSF000303">
    <property type="entry name" value="Glutathion_perox"/>
    <property type="match status" value="1"/>
</dbReference>
<comment type="similarity">
    <text evidence="1 4">Belongs to the glutathione peroxidase family.</text>
</comment>
<accession>A0ABW3HX08</accession>
<dbReference type="PANTHER" id="PTHR11592:SF78">
    <property type="entry name" value="GLUTATHIONE PEROXIDASE"/>
    <property type="match status" value="1"/>
</dbReference>
<organism evidence="5 6">
    <name type="scientific">Paenibacillus chungangensis</name>
    <dbReference type="NCBI Taxonomy" id="696535"/>
    <lineage>
        <taxon>Bacteria</taxon>
        <taxon>Bacillati</taxon>
        <taxon>Bacillota</taxon>
        <taxon>Bacilli</taxon>
        <taxon>Bacillales</taxon>
        <taxon>Paenibacillaceae</taxon>
        <taxon>Paenibacillus</taxon>
    </lineage>
</organism>
<dbReference type="InterPro" id="IPR029759">
    <property type="entry name" value="GPX_AS"/>
</dbReference>
<dbReference type="PANTHER" id="PTHR11592">
    <property type="entry name" value="GLUTATHIONE PEROXIDASE"/>
    <property type="match status" value="1"/>
</dbReference>
<evidence type="ECO:0000313" key="6">
    <source>
        <dbReference type="Proteomes" id="UP001596989"/>
    </source>
</evidence>
<evidence type="ECO:0000256" key="3">
    <source>
        <dbReference type="ARBA" id="ARBA00023002"/>
    </source>
</evidence>
<dbReference type="GO" id="GO:0004601">
    <property type="term" value="F:peroxidase activity"/>
    <property type="evidence" value="ECO:0007669"/>
    <property type="project" value="UniProtKB-KW"/>
</dbReference>
<name>A0ABW3HX08_9BACL</name>
<dbReference type="Pfam" id="PF00255">
    <property type="entry name" value="GSHPx"/>
    <property type="match status" value="1"/>
</dbReference>
<dbReference type="Gene3D" id="3.40.30.10">
    <property type="entry name" value="Glutaredoxin"/>
    <property type="match status" value="1"/>
</dbReference>
<keyword evidence="2 4" id="KW-0575">Peroxidase</keyword>
<dbReference type="InterPro" id="IPR036249">
    <property type="entry name" value="Thioredoxin-like_sf"/>
</dbReference>
<gene>
    <name evidence="5" type="ORF">ACFQ2I_22040</name>
</gene>
<dbReference type="RefSeq" id="WP_377568136.1">
    <property type="nucleotide sequence ID" value="NZ_JBHTJZ010000070.1"/>
</dbReference>
<keyword evidence="6" id="KW-1185">Reference proteome</keyword>
<reference evidence="6" key="1">
    <citation type="journal article" date="2019" name="Int. J. Syst. Evol. Microbiol.">
        <title>The Global Catalogue of Microorganisms (GCM) 10K type strain sequencing project: providing services to taxonomists for standard genome sequencing and annotation.</title>
        <authorList>
            <consortium name="The Broad Institute Genomics Platform"/>
            <consortium name="The Broad Institute Genome Sequencing Center for Infectious Disease"/>
            <person name="Wu L."/>
            <person name="Ma J."/>
        </authorList>
    </citation>
    <scope>NUCLEOTIDE SEQUENCE [LARGE SCALE GENOMIC DNA]</scope>
    <source>
        <strain evidence="6">CCUG 59129</strain>
    </source>
</reference>
<evidence type="ECO:0000313" key="5">
    <source>
        <dbReference type="EMBL" id="MFD0962025.1"/>
    </source>
</evidence>
<dbReference type="Proteomes" id="UP001596989">
    <property type="component" value="Unassembled WGS sequence"/>
</dbReference>
<dbReference type="PROSITE" id="PS00460">
    <property type="entry name" value="GLUTATHIONE_PEROXID_1"/>
    <property type="match status" value="1"/>
</dbReference>
<protein>
    <recommendedName>
        <fullName evidence="4">Glutathione peroxidase</fullName>
    </recommendedName>
</protein>
<evidence type="ECO:0000256" key="1">
    <source>
        <dbReference type="ARBA" id="ARBA00006926"/>
    </source>
</evidence>
<dbReference type="EMBL" id="JBHTJZ010000070">
    <property type="protein sequence ID" value="MFD0962025.1"/>
    <property type="molecule type" value="Genomic_DNA"/>
</dbReference>
<dbReference type="SUPFAM" id="SSF52833">
    <property type="entry name" value="Thioredoxin-like"/>
    <property type="match status" value="1"/>
</dbReference>
<keyword evidence="3 4" id="KW-0560">Oxidoreductase</keyword>
<dbReference type="InterPro" id="IPR000889">
    <property type="entry name" value="Glutathione_peroxidase"/>
</dbReference>
<sequence length="167" mass="18472">MSQKSIYEIEVKSIQGESGTLAPYKGKVMLIVNTATGCGFAPQFKGLQKLHDAYREQGFAVLGFPCSQFANQEKSVDSEIAQACEINFGVSFPLFSKVNVKGREAHPLFQLLTEEARGVLGSKSVKWNFTKFLVDRQGNIVKRFGPADEPAKIEDDIIRLLQMPSPT</sequence>
<proteinExistence type="inferred from homology"/>
<dbReference type="PRINTS" id="PR01011">
    <property type="entry name" value="GLUTPROXDASE"/>
</dbReference>